<comment type="caution">
    <text evidence="1">The sequence shown here is derived from an EMBL/GenBank/DDBJ whole genome shotgun (WGS) entry which is preliminary data.</text>
</comment>
<proteinExistence type="predicted"/>
<evidence type="ECO:0000313" key="2">
    <source>
        <dbReference type="Proteomes" id="UP001056120"/>
    </source>
</evidence>
<accession>A0ACB8YQ54</accession>
<evidence type="ECO:0000313" key="1">
    <source>
        <dbReference type="EMBL" id="KAI3687862.1"/>
    </source>
</evidence>
<dbReference type="Proteomes" id="UP001056120">
    <property type="component" value="Linkage Group LG27"/>
</dbReference>
<gene>
    <name evidence="1" type="ORF">L1987_81565</name>
</gene>
<keyword evidence="2" id="KW-1185">Reference proteome</keyword>
<protein>
    <submittedName>
        <fullName evidence="1">Uncharacterized protein</fullName>
    </submittedName>
</protein>
<dbReference type="EMBL" id="CM042044">
    <property type="protein sequence ID" value="KAI3687862.1"/>
    <property type="molecule type" value="Genomic_DNA"/>
</dbReference>
<organism evidence="1 2">
    <name type="scientific">Smallanthus sonchifolius</name>
    <dbReference type="NCBI Taxonomy" id="185202"/>
    <lineage>
        <taxon>Eukaryota</taxon>
        <taxon>Viridiplantae</taxon>
        <taxon>Streptophyta</taxon>
        <taxon>Embryophyta</taxon>
        <taxon>Tracheophyta</taxon>
        <taxon>Spermatophyta</taxon>
        <taxon>Magnoliopsida</taxon>
        <taxon>eudicotyledons</taxon>
        <taxon>Gunneridae</taxon>
        <taxon>Pentapetalae</taxon>
        <taxon>asterids</taxon>
        <taxon>campanulids</taxon>
        <taxon>Asterales</taxon>
        <taxon>Asteraceae</taxon>
        <taxon>Asteroideae</taxon>
        <taxon>Heliantheae alliance</taxon>
        <taxon>Millerieae</taxon>
        <taxon>Smallanthus</taxon>
    </lineage>
</organism>
<reference evidence="2" key="1">
    <citation type="journal article" date="2022" name="Mol. Ecol. Resour.">
        <title>The genomes of chicory, endive, great burdock and yacon provide insights into Asteraceae palaeo-polyploidization history and plant inulin production.</title>
        <authorList>
            <person name="Fan W."/>
            <person name="Wang S."/>
            <person name="Wang H."/>
            <person name="Wang A."/>
            <person name="Jiang F."/>
            <person name="Liu H."/>
            <person name="Zhao H."/>
            <person name="Xu D."/>
            <person name="Zhang Y."/>
        </authorList>
    </citation>
    <scope>NUCLEOTIDE SEQUENCE [LARGE SCALE GENOMIC DNA]</scope>
    <source>
        <strain evidence="2">cv. Yunnan</strain>
    </source>
</reference>
<name>A0ACB8YQ54_9ASTR</name>
<reference evidence="1 2" key="2">
    <citation type="journal article" date="2022" name="Mol. Ecol. Resour.">
        <title>The genomes of chicory, endive, great burdock and yacon provide insights into Asteraceae paleo-polyploidization history and plant inulin production.</title>
        <authorList>
            <person name="Fan W."/>
            <person name="Wang S."/>
            <person name="Wang H."/>
            <person name="Wang A."/>
            <person name="Jiang F."/>
            <person name="Liu H."/>
            <person name="Zhao H."/>
            <person name="Xu D."/>
            <person name="Zhang Y."/>
        </authorList>
    </citation>
    <scope>NUCLEOTIDE SEQUENCE [LARGE SCALE GENOMIC DNA]</scope>
    <source>
        <strain evidence="2">cv. Yunnan</strain>
        <tissue evidence="1">Leaves</tissue>
    </source>
</reference>
<sequence length="132" mass="14256">MIRVCVCLCSLFTHTIISSPATHSIRLVTVETGADQPIIVAVVPADLQLFTSAADYCCYLSAVRPSLLLVVTIDSSRATHSIRLVAVETGADQQMIVVVAPADLQPFTSADQHLITFAGDHHCVSRVFTEKF</sequence>